<reference evidence="1" key="1">
    <citation type="submission" date="2024-09" db="EMBL/GenBank/DDBJ databases">
        <title>Black Yeasts Isolated from many extreme environments.</title>
        <authorList>
            <person name="Coleine C."/>
            <person name="Stajich J.E."/>
            <person name="Selbmann L."/>
        </authorList>
    </citation>
    <scope>NUCLEOTIDE SEQUENCE</scope>
    <source>
        <strain evidence="1">CCFEE 5737</strain>
    </source>
</reference>
<evidence type="ECO:0000313" key="1">
    <source>
        <dbReference type="EMBL" id="KAK3059560.1"/>
    </source>
</evidence>
<comment type="caution">
    <text evidence="1">The sequence shown here is derived from an EMBL/GenBank/DDBJ whole genome shotgun (WGS) entry which is preliminary data.</text>
</comment>
<accession>A0ACC3CZB5</accession>
<dbReference type="EMBL" id="JAWDJW010009294">
    <property type="protein sequence ID" value="KAK3059560.1"/>
    <property type="molecule type" value="Genomic_DNA"/>
</dbReference>
<feature type="non-terminal residue" evidence="1">
    <location>
        <position position="211"/>
    </location>
</feature>
<gene>
    <name evidence="1" type="ORF">LTS18_010545</name>
</gene>
<sequence length="211" mass="23508">MNPKPCQFFFSKNGCWKGDACKFSHAPPDSAWMKTDTDVLVHSITSIDADKGPVTYDDKCELICSYNWVDSASSAIFVPGAPPKFVHPRFPLSVPKDSGTYFVDQNACRAALYPFEPMFQAASATPACTVNFAEIDLVTNRNSLRNLLNFASGEVYENFRIDLDIVQSTLFLTRHEESTEELVQDTFSQGYGHSFEKYCTVHEEGLAESTG</sequence>
<dbReference type="Proteomes" id="UP001186974">
    <property type="component" value="Unassembled WGS sequence"/>
</dbReference>
<proteinExistence type="predicted"/>
<evidence type="ECO:0000313" key="2">
    <source>
        <dbReference type="Proteomes" id="UP001186974"/>
    </source>
</evidence>
<organism evidence="1 2">
    <name type="scientific">Coniosporium uncinatum</name>
    <dbReference type="NCBI Taxonomy" id="93489"/>
    <lineage>
        <taxon>Eukaryota</taxon>
        <taxon>Fungi</taxon>
        <taxon>Dikarya</taxon>
        <taxon>Ascomycota</taxon>
        <taxon>Pezizomycotina</taxon>
        <taxon>Dothideomycetes</taxon>
        <taxon>Dothideomycetes incertae sedis</taxon>
        <taxon>Coniosporium</taxon>
    </lineage>
</organism>
<name>A0ACC3CZB5_9PEZI</name>
<keyword evidence="2" id="KW-1185">Reference proteome</keyword>
<protein>
    <submittedName>
        <fullName evidence="1">Uncharacterized protein</fullName>
    </submittedName>
</protein>